<dbReference type="Gene3D" id="3.30.70.360">
    <property type="match status" value="1"/>
</dbReference>
<keyword evidence="7 11" id="KW-0862">Zinc</keyword>
<feature type="binding site" evidence="11">
    <location>
        <position position="184"/>
    </location>
    <ligand>
        <name>Zn(2+)</name>
        <dbReference type="ChEBI" id="CHEBI:29105"/>
        <label>2</label>
    </ligand>
</feature>
<dbReference type="SUPFAM" id="SSF53187">
    <property type="entry name" value="Zn-dependent exopeptidases"/>
    <property type="match status" value="1"/>
</dbReference>
<dbReference type="SUPFAM" id="SSF55031">
    <property type="entry name" value="Bacterial exopeptidase dimerisation domain"/>
    <property type="match status" value="1"/>
</dbReference>
<dbReference type="InterPro" id="IPR011650">
    <property type="entry name" value="Peptidase_M20_dimer"/>
</dbReference>
<keyword evidence="6" id="KW-0378">Hydrolase</keyword>
<dbReference type="PANTHER" id="PTHR42994:SF1">
    <property type="entry name" value="PEPTIDASE T"/>
    <property type="match status" value="1"/>
</dbReference>
<evidence type="ECO:0000256" key="5">
    <source>
        <dbReference type="ARBA" id="ARBA00022723"/>
    </source>
</evidence>
<dbReference type="PROSITE" id="PS00759">
    <property type="entry name" value="ARGE_DAPE_CPG2_2"/>
    <property type="match status" value="1"/>
</dbReference>
<reference evidence="13 14" key="1">
    <citation type="journal article" date="2015" name="Genome Announc.">
        <title>Expanding the biotechnology potential of lactobacilli through comparative genomics of 213 strains and associated genera.</title>
        <authorList>
            <person name="Sun Z."/>
            <person name="Harris H.M."/>
            <person name="McCann A."/>
            <person name="Guo C."/>
            <person name="Argimon S."/>
            <person name="Zhang W."/>
            <person name="Yang X."/>
            <person name="Jeffery I.B."/>
            <person name="Cooney J.C."/>
            <person name="Kagawa T.F."/>
            <person name="Liu W."/>
            <person name="Song Y."/>
            <person name="Salvetti E."/>
            <person name="Wrobel A."/>
            <person name="Rasinkangas P."/>
            <person name="Parkhill J."/>
            <person name="Rea M.C."/>
            <person name="O'Sullivan O."/>
            <person name="Ritari J."/>
            <person name="Douillard F.P."/>
            <person name="Paul Ross R."/>
            <person name="Yang R."/>
            <person name="Briner A.E."/>
            <person name="Felis G.E."/>
            <person name="de Vos W.M."/>
            <person name="Barrangou R."/>
            <person name="Klaenhammer T.R."/>
            <person name="Caufield P.W."/>
            <person name="Cui Y."/>
            <person name="Zhang H."/>
            <person name="O'Toole P.W."/>
        </authorList>
    </citation>
    <scope>NUCLEOTIDE SEQUENCE [LARGE SCALE GENOMIC DNA]</scope>
    <source>
        <strain evidence="13 14">DSM 22301</strain>
    </source>
</reference>
<dbReference type="Pfam" id="PF01546">
    <property type="entry name" value="Peptidase_M20"/>
    <property type="match status" value="1"/>
</dbReference>
<keyword evidence="5 11" id="KW-0479">Metal-binding</keyword>
<evidence type="ECO:0000256" key="10">
    <source>
        <dbReference type="PIRSR" id="PIRSR037215-1"/>
    </source>
</evidence>
<dbReference type="InterPro" id="IPR010161">
    <property type="entry name" value="Peptidase_M20B"/>
</dbReference>
<dbReference type="GO" id="GO:0006508">
    <property type="term" value="P:proteolysis"/>
    <property type="evidence" value="ECO:0007669"/>
    <property type="project" value="UniProtKB-UniRule"/>
</dbReference>
<evidence type="ECO:0000259" key="12">
    <source>
        <dbReference type="Pfam" id="PF07687"/>
    </source>
</evidence>
<dbReference type="InterPro" id="IPR036264">
    <property type="entry name" value="Bact_exopeptidase_dim_dom"/>
</dbReference>
<dbReference type="AlphaFoldDB" id="A0A0R2JWX5"/>
<dbReference type="CDD" id="cd03892">
    <property type="entry name" value="M20_peptT"/>
    <property type="match status" value="1"/>
</dbReference>
<comment type="similarity">
    <text evidence="2">Belongs to the peptidase M20B family.</text>
</comment>
<dbReference type="STRING" id="319653.SAMN04487973_1202"/>
<dbReference type="PANTHER" id="PTHR42994">
    <property type="entry name" value="PEPTIDASE T"/>
    <property type="match status" value="1"/>
</dbReference>
<accession>A0A0R2JWX5</accession>
<sequence>MKTMSEINQDYIEKLFVNYAKINTRSNDRSQTVPTTPGQVELAKQVTADLKQLGVDEVKFDESNGYVTATLPSNSDKPITALGFIAHLDTADFSADHVKPQIHPDYDGQDIVLNEAKHIVLKVGEFPNLKKFVGQRLITTDGTTLLGADDKAGVAALFGALAYLLQNPTVEHGPIRVAFGPDEEIGRGAKRFDAKSFGTNFAYTLDNGQPGQLEYETFNASEASIEVEGTAVHPGDAYGLMVNAVTIANEIVSSLPKDEVPEKSRDHDGFILVNHFCGTVAHASLNLIIRDFDTPRFHQKETLLKAIVNKINERFKEPRVTLKLTEQYQNIGDEIRKNPYIVNLALDAYRSIGLKPDIQPFRGGTDGNAITAKGIPTPNLFNGGDNFHGPYEFVTTKAMALTAKTIVAIAQEHVRQFGHHNNQKL</sequence>
<evidence type="ECO:0000256" key="2">
    <source>
        <dbReference type="ARBA" id="ARBA00009692"/>
    </source>
</evidence>
<gene>
    <name evidence="13" type="ORF">IV87_GL000988</name>
</gene>
<feature type="active site" evidence="10">
    <location>
        <position position="89"/>
    </location>
</feature>
<dbReference type="EMBL" id="JQBY01000021">
    <property type="protein sequence ID" value="KRN81695.1"/>
    <property type="molecule type" value="Genomic_DNA"/>
</dbReference>
<feature type="binding site" evidence="11">
    <location>
        <position position="149"/>
    </location>
    <ligand>
        <name>Zn(2+)</name>
        <dbReference type="ChEBI" id="CHEBI:29105"/>
        <label>1</label>
    </ligand>
</feature>
<evidence type="ECO:0000256" key="11">
    <source>
        <dbReference type="PIRSR" id="PIRSR037215-2"/>
    </source>
</evidence>
<comment type="caution">
    <text evidence="13">The sequence shown here is derived from an EMBL/GenBank/DDBJ whole genome shotgun (WGS) entry which is preliminary data.</text>
</comment>
<evidence type="ECO:0000256" key="7">
    <source>
        <dbReference type="ARBA" id="ARBA00022833"/>
    </source>
</evidence>
<dbReference type="NCBIfam" id="TIGR01882">
    <property type="entry name" value="peptidase-T"/>
    <property type="match status" value="1"/>
</dbReference>
<name>A0A0R2JWX5_9LACO</name>
<keyword evidence="8" id="KW-0482">Metalloprotease</keyword>
<feature type="binding site" evidence="11">
    <location>
        <position position="206"/>
    </location>
    <ligand>
        <name>Zn(2+)</name>
        <dbReference type="ChEBI" id="CHEBI:29105"/>
        <label>1</label>
    </ligand>
</feature>
<dbReference type="GO" id="GO:0006518">
    <property type="term" value="P:peptide metabolic process"/>
    <property type="evidence" value="ECO:0007669"/>
    <property type="project" value="InterPro"/>
</dbReference>
<proteinExistence type="inferred from homology"/>
<dbReference type="PROSITE" id="PS00758">
    <property type="entry name" value="ARGE_DAPE_CPG2_1"/>
    <property type="match status" value="1"/>
</dbReference>
<dbReference type="InterPro" id="IPR001261">
    <property type="entry name" value="ArgE/DapE_CS"/>
</dbReference>
<keyword evidence="4" id="KW-0645">Protease</keyword>
<feature type="active site" description="Proton acceptor" evidence="10">
    <location>
        <position position="183"/>
    </location>
</feature>
<dbReference type="GO" id="GO:0008237">
    <property type="term" value="F:metallopeptidase activity"/>
    <property type="evidence" value="ECO:0007669"/>
    <property type="project" value="UniProtKB-KW"/>
</dbReference>
<evidence type="ECO:0000256" key="8">
    <source>
        <dbReference type="ARBA" id="ARBA00023049"/>
    </source>
</evidence>
<organism evidence="13 14">
    <name type="scientific">Pediococcus ethanolidurans</name>
    <dbReference type="NCBI Taxonomy" id="319653"/>
    <lineage>
        <taxon>Bacteria</taxon>
        <taxon>Bacillati</taxon>
        <taxon>Bacillota</taxon>
        <taxon>Bacilli</taxon>
        <taxon>Lactobacillales</taxon>
        <taxon>Lactobacillaceae</taxon>
        <taxon>Pediococcus</taxon>
    </lineage>
</organism>
<dbReference type="PATRIC" id="fig|319653.3.peg.1000"/>
<feature type="binding site" evidence="11">
    <location>
        <position position="87"/>
    </location>
    <ligand>
        <name>Zn(2+)</name>
        <dbReference type="ChEBI" id="CHEBI:29105"/>
        <label>1</label>
    </ligand>
</feature>
<dbReference type="GO" id="GO:0005829">
    <property type="term" value="C:cytosol"/>
    <property type="evidence" value="ECO:0007669"/>
    <property type="project" value="TreeGrafter"/>
</dbReference>
<dbReference type="OrthoDB" id="9804934at2"/>
<dbReference type="Pfam" id="PF07687">
    <property type="entry name" value="M20_dimer"/>
    <property type="match status" value="1"/>
</dbReference>
<dbReference type="InterPro" id="IPR002933">
    <property type="entry name" value="Peptidase_M20"/>
</dbReference>
<dbReference type="Gene3D" id="3.40.630.10">
    <property type="entry name" value="Zn peptidases"/>
    <property type="match status" value="1"/>
</dbReference>
<feature type="domain" description="Peptidase M20 dimerisation" evidence="12">
    <location>
        <begin position="215"/>
        <end position="316"/>
    </location>
</feature>
<evidence type="ECO:0000256" key="1">
    <source>
        <dbReference type="ARBA" id="ARBA00000870"/>
    </source>
</evidence>
<protein>
    <recommendedName>
        <fullName evidence="9">Peptidase T</fullName>
        <ecNumber evidence="9">3.4.11.4</ecNumber>
    </recommendedName>
</protein>
<evidence type="ECO:0000256" key="3">
    <source>
        <dbReference type="ARBA" id="ARBA00022438"/>
    </source>
</evidence>
<evidence type="ECO:0000313" key="14">
    <source>
        <dbReference type="Proteomes" id="UP000051749"/>
    </source>
</evidence>
<dbReference type="Proteomes" id="UP000051749">
    <property type="component" value="Unassembled WGS sequence"/>
</dbReference>
<evidence type="ECO:0000256" key="4">
    <source>
        <dbReference type="ARBA" id="ARBA00022670"/>
    </source>
</evidence>
<feature type="binding site" evidence="11">
    <location>
        <position position="149"/>
    </location>
    <ligand>
        <name>Zn(2+)</name>
        <dbReference type="ChEBI" id="CHEBI:29105"/>
        <label>2</label>
    </ligand>
</feature>
<comment type="cofactor">
    <cofactor evidence="11">
        <name>Zn(2+)</name>
        <dbReference type="ChEBI" id="CHEBI:29105"/>
    </cofactor>
    <text evidence="11">Binds 2 Zn(2+) ions per subunit.</text>
</comment>
<comment type="catalytic activity">
    <reaction evidence="1">
        <text>Release of the N-terminal residue from a tripeptide.</text>
        <dbReference type="EC" id="3.4.11.4"/>
    </reaction>
</comment>
<evidence type="ECO:0000256" key="6">
    <source>
        <dbReference type="ARBA" id="ARBA00022801"/>
    </source>
</evidence>
<evidence type="ECO:0000313" key="13">
    <source>
        <dbReference type="EMBL" id="KRN81695.1"/>
    </source>
</evidence>
<dbReference type="NCBIfam" id="NF003976">
    <property type="entry name" value="PRK05469.1"/>
    <property type="match status" value="1"/>
</dbReference>
<dbReference type="PIRSF" id="PIRSF037215">
    <property type="entry name" value="Peptidase_M20B"/>
    <property type="match status" value="1"/>
</dbReference>
<keyword evidence="3 13" id="KW-0031">Aminopeptidase</keyword>
<dbReference type="EC" id="3.4.11.4" evidence="9"/>
<dbReference type="NCBIfam" id="NF009920">
    <property type="entry name" value="PRK13381.1"/>
    <property type="match status" value="1"/>
</dbReference>
<feature type="binding site" evidence="11">
    <location>
        <position position="388"/>
    </location>
    <ligand>
        <name>Zn(2+)</name>
        <dbReference type="ChEBI" id="CHEBI:29105"/>
        <label>2</label>
    </ligand>
</feature>
<evidence type="ECO:0000256" key="9">
    <source>
        <dbReference type="NCBIfam" id="TIGR01882"/>
    </source>
</evidence>
<dbReference type="GO" id="GO:0045148">
    <property type="term" value="F:tripeptide aminopeptidase activity"/>
    <property type="evidence" value="ECO:0007669"/>
    <property type="project" value="UniProtKB-UniRule"/>
</dbReference>
<dbReference type="GO" id="GO:0008270">
    <property type="term" value="F:zinc ion binding"/>
    <property type="evidence" value="ECO:0007669"/>
    <property type="project" value="InterPro"/>
</dbReference>